<comment type="caution">
    <text evidence="2">The sequence shown here is derived from an EMBL/GenBank/DDBJ whole genome shotgun (WGS) entry which is preliminary data.</text>
</comment>
<accession>A0ABS2DJF3</accession>
<keyword evidence="3" id="KW-1185">Reference proteome</keyword>
<gene>
    <name evidence="2" type="ORF">JR050_13195</name>
</gene>
<dbReference type="EMBL" id="JAFELM010000031">
    <property type="protein sequence ID" value="MBM6618620.1"/>
    <property type="molecule type" value="Genomic_DNA"/>
</dbReference>
<evidence type="ECO:0000313" key="3">
    <source>
        <dbReference type="Proteomes" id="UP001518925"/>
    </source>
</evidence>
<evidence type="ECO:0000313" key="2">
    <source>
        <dbReference type="EMBL" id="MBM6618620.1"/>
    </source>
</evidence>
<feature type="transmembrane region" description="Helical" evidence="1">
    <location>
        <begin position="60"/>
        <end position="79"/>
    </location>
</feature>
<protein>
    <submittedName>
        <fullName evidence="2">Uncharacterized protein</fullName>
    </submittedName>
</protein>
<evidence type="ECO:0000256" key="1">
    <source>
        <dbReference type="SAM" id="Phobius"/>
    </source>
</evidence>
<dbReference type="RefSeq" id="WP_204203947.1">
    <property type="nucleotide sequence ID" value="NZ_JAFELM010000031.1"/>
</dbReference>
<feature type="transmembrane region" description="Helical" evidence="1">
    <location>
        <begin position="29"/>
        <end position="48"/>
    </location>
</feature>
<keyword evidence="1" id="KW-0472">Membrane</keyword>
<proteinExistence type="predicted"/>
<sequence>MRVLAVISIQAMIYSIFTIVEMLSNHDRIYAKGLLSIVFIYLAYIAANANGYSTKKSAKLTFATLIIFIVVQRISWWILEFI</sequence>
<reference evidence="2 3" key="1">
    <citation type="submission" date="2021-02" db="EMBL/GenBank/DDBJ databases">
        <title>Bacillus sp. RD4P76, an endophyte from a halophyte.</title>
        <authorList>
            <person name="Sun J.-Q."/>
        </authorList>
    </citation>
    <scope>NUCLEOTIDE SEQUENCE [LARGE SCALE GENOMIC DNA]</scope>
    <source>
        <strain evidence="2 3">RD4P76</strain>
    </source>
</reference>
<feature type="transmembrane region" description="Helical" evidence="1">
    <location>
        <begin position="5"/>
        <end position="23"/>
    </location>
</feature>
<name>A0ABS2DJF3_9BACI</name>
<organism evidence="2 3">
    <name type="scientific">Bacillus suaedaesalsae</name>
    <dbReference type="NCBI Taxonomy" id="2810349"/>
    <lineage>
        <taxon>Bacteria</taxon>
        <taxon>Bacillati</taxon>
        <taxon>Bacillota</taxon>
        <taxon>Bacilli</taxon>
        <taxon>Bacillales</taxon>
        <taxon>Bacillaceae</taxon>
        <taxon>Bacillus</taxon>
    </lineage>
</organism>
<dbReference type="Proteomes" id="UP001518925">
    <property type="component" value="Unassembled WGS sequence"/>
</dbReference>
<keyword evidence="1" id="KW-0812">Transmembrane</keyword>
<keyword evidence="1" id="KW-1133">Transmembrane helix</keyword>